<proteinExistence type="evidence at transcript level"/>
<evidence type="ECO:0000313" key="2">
    <source>
        <dbReference type="EMBL" id="BAJ87110.1"/>
    </source>
</evidence>
<feature type="compositionally biased region" description="Low complexity" evidence="1">
    <location>
        <begin position="32"/>
        <end position="50"/>
    </location>
</feature>
<dbReference type="AlphaFoldDB" id="F2CW89"/>
<name>F2CW89_HORVV</name>
<feature type="region of interest" description="Disordered" evidence="1">
    <location>
        <begin position="1"/>
        <end position="72"/>
    </location>
</feature>
<accession>F2CW89</accession>
<reference evidence="2" key="1">
    <citation type="journal article" date="2011" name="Plant Physiol.">
        <title>Comprehensive sequence analysis of 24,783 barley full-length cDNAs derived from 12 clone libraries.</title>
        <authorList>
            <person name="Matsumoto T."/>
            <person name="Tanaka T."/>
            <person name="Sakai H."/>
            <person name="Amano N."/>
            <person name="Kanamori H."/>
            <person name="Kurita K."/>
            <person name="Kikuta A."/>
            <person name="Kamiya K."/>
            <person name="Yamamoto M."/>
            <person name="Ikawa H."/>
            <person name="Fujii N."/>
            <person name="Hori K."/>
            <person name="Itoh T."/>
            <person name="Sato K."/>
        </authorList>
    </citation>
    <scope>NUCLEOTIDE SEQUENCE</scope>
    <source>
        <tissue evidence="2">Shoot</tissue>
    </source>
</reference>
<protein>
    <submittedName>
        <fullName evidence="2">Predicted protein</fullName>
    </submittedName>
</protein>
<organism evidence="2">
    <name type="scientific">Hordeum vulgare subsp. vulgare</name>
    <name type="common">Domesticated barley</name>
    <dbReference type="NCBI Taxonomy" id="112509"/>
    <lineage>
        <taxon>Eukaryota</taxon>
        <taxon>Viridiplantae</taxon>
        <taxon>Streptophyta</taxon>
        <taxon>Embryophyta</taxon>
        <taxon>Tracheophyta</taxon>
        <taxon>Spermatophyta</taxon>
        <taxon>Magnoliopsida</taxon>
        <taxon>Liliopsida</taxon>
        <taxon>Poales</taxon>
        <taxon>Poaceae</taxon>
        <taxon>BOP clade</taxon>
        <taxon>Pooideae</taxon>
        <taxon>Triticodae</taxon>
        <taxon>Triticeae</taxon>
        <taxon>Hordeinae</taxon>
        <taxon>Hordeum</taxon>
    </lineage>
</organism>
<dbReference type="EMBL" id="AK355892">
    <property type="protein sequence ID" value="BAJ87110.1"/>
    <property type="molecule type" value="mRNA"/>
</dbReference>
<evidence type="ECO:0000256" key="1">
    <source>
        <dbReference type="SAM" id="MobiDB-lite"/>
    </source>
</evidence>
<sequence>MVPKLVAPGASSDASSTGNEVPCPRLPPTCVPRAPLHPSLPSSSSAVPSRARPKLDPAAAAQHLRPTSPLAVPASSCWSRRAAPSADEVLAAPPPLPFLLLPLFYLCSL</sequence>